<protein>
    <submittedName>
        <fullName evidence="2">Uncharacterized protein</fullName>
    </submittedName>
</protein>
<evidence type="ECO:0000313" key="2">
    <source>
        <dbReference type="Ensembl" id="ENSSHAP00000025196.1"/>
    </source>
</evidence>
<feature type="transmembrane region" description="Helical" evidence="1">
    <location>
        <begin position="163"/>
        <end position="182"/>
    </location>
</feature>
<keyword evidence="1" id="KW-0812">Transmembrane</keyword>
<proteinExistence type="predicted"/>
<reference evidence="2" key="2">
    <citation type="submission" date="2025-08" db="UniProtKB">
        <authorList>
            <consortium name="Ensembl"/>
        </authorList>
    </citation>
    <scope>IDENTIFICATION</scope>
</reference>
<dbReference type="Ensembl" id="ENSSHAT00000046995.1">
    <property type="protein sequence ID" value="ENSSHAP00000025196.1"/>
    <property type="gene ID" value="ENSSHAG00000032256.1"/>
</dbReference>
<dbReference type="Proteomes" id="UP000007648">
    <property type="component" value="Unassembled WGS sequence"/>
</dbReference>
<keyword evidence="1" id="KW-0472">Membrane</keyword>
<reference evidence="2" key="3">
    <citation type="submission" date="2025-09" db="UniProtKB">
        <authorList>
            <consortium name="Ensembl"/>
        </authorList>
    </citation>
    <scope>IDENTIFICATION</scope>
</reference>
<accession>A0A7N4NLH9</accession>
<feature type="transmembrane region" description="Helical" evidence="1">
    <location>
        <begin position="188"/>
        <end position="210"/>
    </location>
</feature>
<keyword evidence="3" id="KW-1185">Reference proteome</keyword>
<dbReference type="GeneTree" id="ENSGT00860000135923"/>
<dbReference type="InParanoid" id="A0A7N4NLH9"/>
<dbReference type="AlphaFoldDB" id="A0A7N4NLH9"/>
<organism evidence="2 3">
    <name type="scientific">Sarcophilus harrisii</name>
    <name type="common">Tasmanian devil</name>
    <name type="synonym">Sarcophilus laniarius</name>
    <dbReference type="NCBI Taxonomy" id="9305"/>
    <lineage>
        <taxon>Eukaryota</taxon>
        <taxon>Metazoa</taxon>
        <taxon>Chordata</taxon>
        <taxon>Craniata</taxon>
        <taxon>Vertebrata</taxon>
        <taxon>Euteleostomi</taxon>
        <taxon>Mammalia</taxon>
        <taxon>Metatheria</taxon>
        <taxon>Dasyuromorphia</taxon>
        <taxon>Dasyuridae</taxon>
        <taxon>Sarcophilus</taxon>
    </lineage>
</organism>
<feature type="transmembrane region" description="Helical" evidence="1">
    <location>
        <begin position="112"/>
        <end position="130"/>
    </location>
</feature>
<name>A0A7N4NLH9_SARHA</name>
<reference evidence="2 3" key="1">
    <citation type="journal article" date="2011" name="Proc. Natl. Acad. Sci. U.S.A.">
        <title>Genetic diversity and population structure of the endangered marsupial Sarcophilus harrisii (Tasmanian devil).</title>
        <authorList>
            <person name="Miller W."/>
            <person name="Hayes V.M."/>
            <person name="Ratan A."/>
            <person name="Petersen D.C."/>
            <person name="Wittekindt N.E."/>
            <person name="Miller J."/>
            <person name="Walenz B."/>
            <person name="Knight J."/>
            <person name="Qi J."/>
            <person name="Zhao F."/>
            <person name="Wang Q."/>
            <person name="Bedoya-Reina O.C."/>
            <person name="Katiyar N."/>
            <person name="Tomsho L.P."/>
            <person name="Kasson L.M."/>
            <person name="Hardie R.A."/>
            <person name="Woodbridge P."/>
            <person name="Tindall E.A."/>
            <person name="Bertelsen M.F."/>
            <person name="Dixon D."/>
            <person name="Pyecroft S."/>
            <person name="Helgen K.M."/>
            <person name="Lesk A.M."/>
            <person name="Pringle T.H."/>
            <person name="Patterson N."/>
            <person name="Zhang Y."/>
            <person name="Kreiss A."/>
            <person name="Woods G.M."/>
            <person name="Jones M.E."/>
            <person name="Schuster S.C."/>
        </authorList>
    </citation>
    <scope>NUCLEOTIDE SEQUENCE [LARGE SCALE GENOMIC DNA]</scope>
</reference>
<evidence type="ECO:0000256" key="1">
    <source>
        <dbReference type="SAM" id="Phobius"/>
    </source>
</evidence>
<sequence>MHSEPRTRLVLTLQTNSELALSRSLSLSPLLSLPPFRRLTGGPFRECARPCHWCYFACSGTMCSTTRVFSQPKIKSRCPFARIHVNVHFCSPLADGQWYLPSRPSINFSAEPILSCFSFLSLYLHSLLFFSPFLPFLSLFFLSHLPSLFLFFTSLLFIHPGSLISCLLHSLPFFLLFLFSFLCPVSSVSILPLLSLIFSLSTSLSALYLVTSGNSSCMELFLLL</sequence>
<evidence type="ECO:0000313" key="3">
    <source>
        <dbReference type="Proteomes" id="UP000007648"/>
    </source>
</evidence>
<keyword evidence="1" id="KW-1133">Transmembrane helix</keyword>